<keyword evidence="4" id="KW-0547">Nucleotide-binding</keyword>
<dbReference type="SUPFAM" id="SSF52540">
    <property type="entry name" value="P-loop containing nucleoside triphosphate hydrolases"/>
    <property type="match status" value="1"/>
</dbReference>
<comment type="similarity">
    <text evidence="2">Belongs to the ABC transporter superfamily.</text>
</comment>
<dbReference type="EMBL" id="BMIQ01000005">
    <property type="protein sequence ID" value="GGE11942.1"/>
    <property type="molecule type" value="Genomic_DNA"/>
</dbReference>
<evidence type="ECO:0000256" key="2">
    <source>
        <dbReference type="ARBA" id="ARBA00005417"/>
    </source>
</evidence>
<dbReference type="InterPro" id="IPR017871">
    <property type="entry name" value="ABC_transporter-like_CS"/>
</dbReference>
<comment type="subcellular location">
    <subcellularLocation>
        <location evidence="1">Cell inner membrane</location>
        <topology evidence="1">Peripheral membrane protein</topology>
    </subcellularLocation>
</comment>
<dbReference type="SMART" id="SM00382">
    <property type="entry name" value="AAA"/>
    <property type="match status" value="1"/>
</dbReference>
<evidence type="ECO:0000256" key="3">
    <source>
        <dbReference type="ARBA" id="ARBA00022448"/>
    </source>
</evidence>
<dbReference type="Pfam" id="PF00005">
    <property type="entry name" value="ABC_tran"/>
    <property type="match status" value="1"/>
</dbReference>
<reference evidence="7" key="2">
    <citation type="submission" date="2020-09" db="EMBL/GenBank/DDBJ databases">
        <authorList>
            <person name="Sun Q."/>
            <person name="Zhou Y."/>
        </authorList>
    </citation>
    <scope>NUCLEOTIDE SEQUENCE</scope>
    <source>
        <strain evidence="7">CGMCC 1.15367</strain>
    </source>
</reference>
<keyword evidence="5 7" id="KW-0067">ATP-binding</keyword>
<dbReference type="Gene3D" id="2.40.50.140">
    <property type="entry name" value="Nucleic acid-binding proteins"/>
    <property type="match status" value="1"/>
</dbReference>
<dbReference type="PANTHER" id="PTHR43875">
    <property type="entry name" value="MALTODEXTRIN IMPORT ATP-BINDING PROTEIN MSMX"/>
    <property type="match status" value="1"/>
</dbReference>
<dbReference type="GO" id="GO:0005524">
    <property type="term" value="F:ATP binding"/>
    <property type="evidence" value="ECO:0007669"/>
    <property type="project" value="UniProtKB-KW"/>
</dbReference>
<proteinExistence type="inferred from homology"/>
<dbReference type="GO" id="GO:0015423">
    <property type="term" value="F:ABC-type maltose transporter activity"/>
    <property type="evidence" value="ECO:0007669"/>
    <property type="project" value="TreeGrafter"/>
</dbReference>
<dbReference type="AlphaFoldDB" id="A0A916ZSN2"/>
<protein>
    <submittedName>
        <fullName evidence="7">ABC transporter ATP-binding protein</fullName>
    </submittedName>
</protein>
<dbReference type="GO" id="GO:1990060">
    <property type="term" value="C:maltose transport complex"/>
    <property type="evidence" value="ECO:0007669"/>
    <property type="project" value="TreeGrafter"/>
</dbReference>
<evidence type="ECO:0000313" key="7">
    <source>
        <dbReference type="EMBL" id="GGE11942.1"/>
    </source>
</evidence>
<sequence>MSAAIEIAKVAKRYGDRTILEDISLDIRANEFVVFLGPSGCGKSTLLRMIAGLESVDAGTISINGERIDPLPPGRRGIAMVFQSYALYPQMTVAENMAFGLRNIGVAPHVVSARIAEAARILEIDHLLARKPGQLSGGQRQRVAIGRAIVKEPKAFLFDEPLSNLDAALRVRTRVELAQLRHRVKATMILVTHDQIEAMTLADRIVVMSPRGIEQIGAPMEIYTRPASRFVATFVGAPTMNLLPVRLGERDGFVRAGLPDGATLQTAIRAGGLPAGNYVLGIRAEAVRPCAATATATTTGRVEVVERLGDRTLLYTRLVDGTPIVAEDAGGSRVAIGEAVALALDGARAHLFDETGRAHHGEGAGDV</sequence>
<dbReference type="GO" id="GO:0055052">
    <property type="term" value="C:ATP-binding cassette (ABC) transporter complex, substrate-binding subunit-containing"/>
    <property type="evidence" value="ECO:0007669"/>
    <property type="project" value="TreeGrafter"/>
</dbReference>
<reference evidence="7" key="1">
    <citation type="journal article" date="2014" name="Int. J. Syst. Evol. Microbiol.">
        <title>Complete genome sequence of Corynebacterium casei LMG S-19264T (=DSM 44701T), isolated from a smear-ripened cheese.</title>
        <authorList>
            <consortium name="US DOE Joint Genome Institute (JGI-PGF)"/>
            <person name="Walter F."/>
            <person name="Albersmeier A."/>
            <person name="Kalinowski J."/>
            <person name="Ruckert C."/>
        </authorList>
    </citation>
    <scope>NUCLEOTIDE SEQUENCE</scope>
    <source>
        <strain evidence="7">CGMCC 1.15367</strain>
    </source>
</reference>
<dbReference type="InterPro" id="IPR013611">
    <property type="entry name" value="Transp-assoc_OB_typ2"/>
</dbReference>
<dbReference type="InterPro" id="IPR008995">
    <property type="entry name" value="Mo/tungstate-bd_C_term_dom"/>
</dbReference>
<dbReference type="InterPro" id="IPR003593">
    <property type="entry name" value="AAA+_ATPase"/>
</dbReference>
<dbReference type="NCBIfam" id="NF008653">
    <property type="entry name" value="PRK11650.1"/>
    <property type="match status" value="1"/>
</dbReference>
<name>A0A916ZSN2_9HYPH</name>
<dbReference type="Gene3D" id="3.40.50.300">
    <property type="entry name" value="P-loop containing nucleotide triphosphate hydrolases"/>
    <property type="match status" value="1"/>
</dbReference>
<gene>
    <name evidence="7" type="ORF">GCM10011390_33880</name>
</gene>
<dbReference type="InterPro" id="IPR047641">
    <property type="entry name" value="ABC_transpr_MalK/UgpC-like"/>
</dbReference>
<evidence type="ECO:0000259" key="6">
    <source>
        <dbReference type="PROSITE" id="PS50893"/>
    </source>
</evidence>
<dbReference type="Gene3D" id="2.40.50.100">
    <property type="match status" value="1"/>
</dbReference>
<dbReference type="PROSITE" id="PS50893">
    <property type="entry name" value="ABC_TRANSPORTER_2"/>
    <property type="match status" value="1"/>
</dbReference>
<dbReference type="InterPro" id="IPR012340">
    <property type="entry name" value="NA-bd_OB-fold"/>
</dbReference>
<dbReference type="SUPFAM" id="SSF50331">
    <property type="entry name" value="MOP-like"/>
    <property type="match status" value="1"/>
</dbReference>
<dbReference type="CDD" id="cd03301">
    <property type="entry name" value="ABC_MalK_N"/>
    <property type="match status" value="1"/>
</dbReference>
<evidence type="ECO:0000256" key="4">
    <source>
        <dbReference type="ARBA" id="ARBA00022741"/>
    </source>
</evidence>
<feature type="domain" description="ABC transporter" evidence="6">
    <location>
        <begin position="5"/>
        <end position="235"/>
    </location>
</feature>
<dbReference type="InterPro" id="IPR027417">
    <property type="entry name" value="P-loop_NTPase"/>
</dbReference>
<dbReference type="PANTHER" id="PTHR43875:SF3">
    <property type="entry name" value="MALTOSE_MALTODEXTRIN IMPORT ATP-BINDING PROTEIN MALK"/>
    <property type="match status" value="1"/>
</dbReference>
<organism evidence="7 8">
    <name type="scientific">Aureimonas endophytica</name>
    <dbReference type="NCBI Taxonomy" id="2027858"/>
    <lineage>
        <taxon>Bacteria</taxon>
        <taxon>Pseudomonadati</taxon>
        <taxon>Pseudomonadota</taxon>
        <taxon>Alphaproteobacteria</taxon>
        <taxon>Hyphomicrobiales</taxon>
        <taxon>Aurantimonadaceae</taxon>
        <taxon>Aureimonas</taxon>
    </lineage>
</organism>
<dbReference type="GO" id="GO:0016887">
    <property type="term" value="F:ATP hydrolysis activity"/>
    <property type="evidence" value="ECO:0007669"/>
    <property type="project" value="InterPro"/>
</dbReference>
<dbReference type="PROSITE" id="PS00211">
    <property type="entry name" value="ABC_TRANSPORTER_1"/>
    <property type="match status" value="1"/>
</dbReference>
<evidence type="ECO:0000313" key="8">
    <source>
        <dbReference type="Proteomes" id="UP000644699"/>
    </source>
</evidence>
<dbReference type="Pfam" id="PF08402">
    <property type="entry name" value="TOBE_2"/>
    <property type="match status" value="1"/>
</dbReference>
<comment type="caution">
    <text evidence="7">The sequence shown here is derived from an EMBL/GenBank/DDBJ whole genome shotgun (WGS) entry which is preliminary data.</text>
</comment>
<dbReference type="FunFam" id="3.40.50.300:FF:000042">
    <property type="entry name" value="Maltose/maltodextrin ABC transporter, ATP-binding protein"/>
    <property type="match status" value="1"/>
</dbReference>
<accession>A0A916ZSN2</accession>
<dbReference type="Proteomes" id="UP000644699">
    <property type="component" value="Unassembled WGS sequence"/>
</dbReference>
<evidence type="ECO:0000256" key="1">
    <source>
        <dbReference type="ARBA" id="ARBA00004417"/>
    </source>
</evidence>
<keyword evidence="3" id="KW-0813">Transport</keyword>
<dbReference type="InterPro" id="IPR015855">
    <property type="entry name" value="ABC_transpr_MalK-like"/>
</dbReference>
<dbReference type="InterPro" id="IPR003439">
    <property type="entry name" value="ABC_transporter-like_ATP-bd"/>
</dbReference>
<dbReference type="RefSeq" id="WP_188910560.1">
    <property type="nucleotide sequence ID" value="NZ_BMIQ01000005.1"/>
</dbReference>
<evidence type="ECO:0000256" key="5">
    <source>
        <dbReference type="ARBA" id="ARBA00022840"/>
    </source>
</evidence>
<keyword evidence="8" id="KW-1185">Reference proteome</keyword>